<keyword evidence="3" id="KW-1185">Reference proteome</keyword>
<evidence type="ECO:0000313" key="2">
    <source>
        <dbReference type="EMBL" id="CUH43237.1"/>
    </source>
</evidence>
<name>A0A0P1E6J3_9RHOB</name>
<feature type="transmembrane region" description="Helical" evidence="1">
    <location>
        <begin position="95"/>
        <end position="118"/>
    </location>
</feature>
<protein>
    <recommendedName>
        <fullName evidence="4">DUF1440 domain-containing protein</fullName>
    </recommendedName>
</protein>
<keyword evidence="1" id="KW-0812">Transmembrane</keyword>
<dbReference type="RefSeq" id="WP_058273276.1">
    <property type="nucleotide sequence ID" value="NZ_CYPS01000036.1"/>
</dbReference>
<proteinExistence type="predicted"/>
<dbReference type="Proteomes" id="UP000050786">
    <property type="component" value="Unassembled WGS sequence"/>
</dbReference>
<organism evidence="2 3">
    <name type="scientific">Ruegeria atlantica</name>
    <dbReference type="NCBI Taxonomy" id="81569"/>
    <lineage>
        <taxon>Bacteria</taxon>
        <taxon>Pseudomonadati</taxon>
        <taxon>Pseudomonadota</taxon>
        <taxon>Alphaproteobacteria</taxon>
        <taxon>Rhodobacterales</taxon>
        <taxon>Roseobacteraceae</taxon>
        <taxon>Ruegeria</taxon>
    </lineage>
</organism>
<feature type="transmembrane region" description="Helical" evidence="1">
    <location>
        <begin position="60"/>
        <end position="83"/>
    </location>
</feature>
<accession>A0A0P1E6J3</accession>
<evidence type="ECO:0000313" key="3">
    <source>
        <dbReference type="Proteomes" id="UP000050786"/>
    </source>
</evidence>
<dbReference type="EMBL" id="CYPS01000036">
    <property type="protein sequence ID" value="CUH43237.1"/>
    <property type="molecule type" value="Genomic_DNA"/>
</dbReference>
<sequence>MQNAKLTTVNIGFLFIAGFIATIAFDFWGQVVSPGIGWANLSPEGLAQSLLSSLGLPSNAFLGFFVHFYLVGLIAYPLGWFLIFKPVWVKVLGPVHMFVASAIYGFGLWVFALGGITTLSGLPTFLNFSAITWVALIGHVLYGIVMVAVLRLIERQNA</sequence>
<feature type="transmembrane region" description="Helical" evidence="1">
    <location>
        <begin position="130"/>
        <end position="153"/>
    </location>
</feature>
<dbReference type="AlphaFoldDB" id="A0A0P1E6J3"/>
<reference evidence="3" key="1">
    <citation type="submission" date="2015-09" db="EMBL/GenBank/DDBJ databases">
        <authorList>
            <person name="Rodrigo-Torres L."/>
            <person name="Arahal D.R."/>
        </authorList>
    </citation>
    <scope>NUCLEOTIDE SEQUENCE [LARGE SCALE GENOMIC DNA]</scope>
    <source>
        <strain evidence="3">CECT 4293</strain>
    </source>
</reference>
<keyword evidence="1" id="KW-0472">Membrane</keyword>
<gene>
    <name evidence="2" type="ORF">RUM4293_02130</name>
</gene>
<evidence type="ECO:0000256" key="1">
    <source>
        <dbReference type="SAM" id="Phobius"/>
    </source>
</evidence>
<keyword evidence="1" id="KW-1133">Transmembrane helix</keyword>
<evidence type="ECO:0008006" key="4">
    <source>
        <dbReference type="Google" id="ProtNLM"/>
    </source>
</evidence>
<feature type="transmembrane region" description="Helical" evidence="1">
    <location>
        <begin position="7"/>
        <end position="28"/>
    </location>
</feature>